<gene>
    <name evidence="1" type="ORF">RPERSI_LOCUS13283</name>
</gene>
<sequence length="621" mass="71230">SGQPEMIIEIKKKGVVLIVECKSDKDKHRTAELNKPASHNLDGVLYYAKYFKESFTVLFLAITGDAEKEKELTEEKVDLRSITKDLHNRLRVIKFGNKAKPLFIGACLLALRDDDFYKKVAEANFDKEEDIPNLLKNALNSKKSLGLKEYGRLKEKLQELIDSNSHLLIKQKKKEHRLSSILKKIQEEVYPLLKTSSTDIISEFYYEFLRYSPGDGKGLGIVLTPSHIAELFCDLVNLGPDDKILDICCGTGTFLVMALNKVFKKEEIKDNLYGVESDDEIYHLLWINMILHGDGSSHISQTSCFDENKKTEGQTMIEPILEKVGFTVGFLNPPYSQPDYNEAKFILHLLKFIEKGQKAVVITHMKVARGTKPLEKERKELLENHTLKAVMTMPGDLFYGTQNDGHEIKDNKREEREKENYKQEKEEEYISTSQLFTPEQSEKSWLPEFYLPVNFSKVKEEQFMESVRDYLGYIMTISKGIDNLPTSLPKLFEELENNQPESFSLNIEKWKEFKLVSNYNQDKENGTDKKGLFHAEPAPKEDNFRTKSAKPYFQDLKQTIPLISNSGKNNGCVGFVEKIILETPAKDGCITLGGFGTFFYQPIGFYRTYAQDGNVWVLRAE</sequence>
<name>A0ACA9QB81_9GLOM</name>
<accession>A0ACA9QB81</accession>
<evidence type="ECO:0000313" key="1">
    <source>
        <dbReference type="EMBL" id="CAG8742375.1"/>
    </source>
</evidence>
<dbReference type="EMBL" id="CAJVQC010029341">
    <property type="protein sequence ID" value="CAG8742375.1"/>
    <property type="molecule type" value="Genomic_DNA"/>
</dbReference>
<protein>
    <submittedName>
        <fullName evidence="1">31098_t:CDS:1</fullName>
    </submittedName>
</protein>
<feature type="non-terminal residue" evidence="1">
    <location>
        <position position="1"/>
    </location>
</feature>
<reference evidence="1" key="1">
    <citation type="submission" date="2021-06" db="EMBL/GenBank/DDBJ databases">
        <authorList>
            <person name="Kallberg Y."/>
            <person name="Tangrot J."/>
            <person name="Rosling A."/>
        </authorList>
    </citation>
    <scope>NUCLEOTIDE SEQUENCE</scope>
    <source>
        <strain evidence="1">MA461A</strain>
    </source>
</reference>
<dbReference type="Proteomes" id="UP000789920">
    <property type="component" value="Unassembled WGS sequence"/>
</dbReference>
<comment type="caution">
    <text evidence="1">The sequence shown here is derived from an EMBL/GenBank/DDBJ whole genome shotgun (WGS) entry which is preliminary data.</text>
</comment>
<organism evidence="1 2">
    <name type="scientific">Racocetra persica</name>
    <dbReference type="NCBI Taxonomy" id="160502"/>
    <lineage>
        <taxon>Eukaryota</taxon>
        <taxon>Fungi</taxon>
        <taxon>Fungi incertae sedis</taxon>
        <taxon>Mucoromycota</taxon>
        <taxon>Glomeromycotina</taxon>
        <taxon>Glomeromycetes</taxon>
        <taxon>Diversisporales</taxon>
        <taxon>Gigasporaceae</taxon>
        <taxon>Racocetra</taxon>
    </lineage>
</organism>
<proteinExistence type="predicted"/>
<keyword evidence="2" id="KW-1185">Reference proteome</keyword>
<evidence type="ECO:0000313" key="2">
    <source>
        <dbReference type="Proteomes" id="UP000789920"/>
    </source>
</evidence>